<dbReference type="Pfam" id="PF22003">
    <property type="entry name" value="MrkDrd"/>
    <property type="match status" value="1"/>
</dbReference>
<evidence type="ECO:0000256" key="1">
    <source>
        <dbReference type="SAM" id="SignalP"/>
    </source>
</evidence>
<feature type="domain" description="MrkD-like receptor binding" evidence="3">
    <location>
        <begin position="43"/>
        <end position="161"/>
    </location>
</feature>
<dbReference type="GeneID" id="56733210"/>
<dbReference type="Gene3D" id="2.60.40.1090">
    <property type="entry name" value="Fimbrial-type adhesion domain"/>
    <property type="match status" value="1"/>
</dbReference>
<evidence type="ECO:0000259" key="3">
    <source>
        <dbReference type="Pfam" id="PF22003"/>
    </source>
</evidence>
<dbReference type="InterPro" id="IPR008966">
    <property type="entry name" value="Adhesion_dom_sf"/>
</dbReference>
<dbReference type="SUPFAM" id="SSF49401">
    <property type="entry name" value="Bacterial adhesins"/>
    <property type="match status" value="1"/>
</dbReference>
<dbReference type="InterPro" id="IPR054160">
    <property type="entry name" value="MrkD_recept-bd"/>
</dbReference>
<dbReference type="GO" id="GO:0007155">
    <property type="term" value="P:cell adhesion"/>
    <property type="evidence" value="ECO:0007669"/>
    <property type="project" value="InterPro"/>
</dbReference>
<dbReference type="RefSeq" id="WP_038860601.1">
    <property type="nucleotide sequence ID" value="NZ_CP027107.1"/>
</dbReference>
<evidence type="ECO:0000313" key="5">
    <source>
        <dbReference type="Proteomes" id="UP000548673"/>
    </source>
</evidence>
<dbReference type="Proteomes" id="UP000548673">
    <property type="component" value="Unassembled WGS sequence"/>
</dbReference>
<comment type="caution">
    <text evidence="4">The sequence shown here is derived from an EMBL/GenBank/DDBJ whole genome shotgun (WGS) entry which is preliminary data.</text>
</comment>
<feature type="signal peptide" evidence="1">
    <location>
        <begin position="1"/>
        <end position="26"/>
    </location>
</feature>
<dbReference type="Gene3D" id="2.60.40.3310">
    <property type="match status" value="1"/>
</dbReference>
<dbReference type="Pfam" id="PF00419">
    <property type="entry name" value="Fimbrial"/>
    <property type="match status" value="1"/>
</dbReference>
<dbReference type="AlphaFoldDB" id="A0A853HC16"/>
<dbReference type="EMBL" id="JABTXY010000012">
    <property type="protein sequence ID" value="NYV41682.1"/>
    <property type="molecule type" value="Genomic_DNA"/>
</dbReference>
<dbReference type="InterPro" id="IPR036937">
    <property type="entry name" value="Adhesion_dom_fimbrial_sf"/>
</dbReference>
<protein>
    <submittedName>
        <fullName evidence="4">Fimbrial protein</fullName>
    </submittedName>
</protein>
<keyword evidence="1" id="KW-0732">Signal</keyword>
<gene>
    <name evidence="4" type="ORF">HRR37_04575</name>
</gene>
<evidence type="ECO:0000259" key="2">
    <source>
        <dbReference type="Pfam" id="PF00419"/>
    </source>
</evidence>
<name>A0A853HC16_CROSK</name>
<evidence type="ECO:0000313" key="4">
    <source>
        <dbReference type="EMBL" id="NYV41682.1"/>
    </source>
</evidence>
<accession>A0A853HC16</accession>
<feature type="chain" id="PRO_5032804651" evidence="1">
    <location>
        <begin position="27"/>
        <end position="309"/>
    </location>
</feature>
<dbReference type="GO" id="GO:0009289">
    <property type="term" value="C:pilus"/>
    <property type="evidence" value="ECO:0007669"/>
    <property type="project" value="InterPro"/>
</dbReference>
<reference evidence="4 5" key="1">
    <citation type="submission" date="2020-05" db="EMBL/GenBank/DDBJ databases">
        <title>The draft genome of Cronobacter sakazakii strain 145005.</title>
        <authorList>
            <person name="Yang J."/>
            <person name="Liu L."/>
            <person name="Feng Y."/>
            <person name="Zong Z."/>
        </authorList>
    </citation>
    <scope>NUCLEOTIDE SEQUENCE [LARGE SCALE GENOMIC DNA]</scope>
    <source>
        <strain evidence="4 5">145005</strain>
    </source>
</reference>
<dbReference type="InterPro" id="IPR000259">
    <property type="entry name" value="Adhesion_dom_fimbrial"/>
</dbReference>
<feature type="domain" description="Fimbrial-type adhesion" evidence="2">
    <location>
        <begin position="186"/>
        <end position="309"/>
    </location>
</feature>
<sequence length="309" mass="33493">MKKVRFYFFYFFGFFIISLYSSSVFATCQFWTAETPNMLTHDFDFGNIVVPPNAPVGTVLASQAKGNNGDVHIFCQTGGTIHYWLNPPWVTSTSVDNTYATNIPGVGIRVGARGGDWWFSPVDGHPAVFDGYNNVHSGYVEFSIIKTGEVTSGGSLDTGFVGYIADDFGTHAVEVWLNNASISLLACNLNDGKPIDVDFGSAIATTDVASGKIERSIDYKLTCSYDNYGLKVRILGTGAAFNNDLLQTNINELGIKFKADGIDFPLNTEFNFASAAAKPVLKAILTQQAGSHLPAGDFTASATMRVEYQ</sequence>
<organism evidence="4 5">
    <name type="scientific">Cronobacter sakazakii</name>
    <name type="common">Enterobacter sakazakii</name>
    <dbReference type="NCBI Taxonomy" id="28141"/>
    <lineage>
        <taxon>Bacteria</taxon>
        <taxon>Pseudomonadati</taxon>
        <taxon>Pseudomonadota</taxon>
        <taxon>Gammaproteobacteria</taxon>
        <taxon>Enterobacterales</taxon>
        <taxon>Enterobacteriaceae</taxon>
        <taxon>Cronobacter</taxon>
    </lineage>
</organism>
<proteinExistence type="predicted"/>